<accession>A0A9P6ANJ1</accession>
<dbReference type="EMBL" id="MU129043">
    <property type="protein sequence ID" value="KAF9509105.1"/>
    <property type="molecule type" value="Genomic_DNA"/>
</dbReference>
<protein>
    <submittedName>
        <fullName evidence="1">Uncharacterized protein</fullName>
    </submittedName>
</protein>
<evidence type="ECO:0000313" key="1">
    <source>
        <dbReference type="EMBL" id="KAF9509105.1"/>
    </source>
</evidence>
<dbReference type="AlphaFoldDB" id="A0A9P6ANJ1"/>
<name>A0A9P6ANJ1_9AGAM</name>
<proteinExistence type="predicted"/>
<organism evidence="1 2">
    <name type="scientific">Hydnum rufescens UP504</name>
    <dbReference type="NCBI Taxonomy" id="1448309"/>
    <lineage>
        <taxon>Eukaryota</taxon>
        <taxon>Fungi</taxon>
        <taxon>Dikarya</taxon>
        <taxon>Basidiomycota</taxon>
        <taxon>Agaricomycotina</taxon>
        <taxon>Agaricomycetes</taxon>
        <taxon>Cantharellales</taxon>
        <taxon>Hydnaceae</taxon>
        <taxon>Hydnum</taxon>
    </lineage>
</organism>
<sequence>MPSTGACRGCFTPPIQWLAIISLGPVISSSKQPDVWLALVPTVIAARTGDCKKGQGFDSVLYQNGAAHCDELKVTFGGRAATRAAKVMTVYVMLEASRNWTIFGDAPPLIKDKDSTRYGDTLLTRPVSANPIVMSVGVRDNDVPTSGPVEAIIMNPLDLRSFLLFAYQIGFEPRHPEITPNPLSPQPHTFSSFSMFYFLFANDIPASASVESSNTYTLFRVVEESQPAVIIIIVSFLVLSLAFLDPASLISLSRFPITGAFVQLATLLLKFMMNGGRCSNPRFTYPVTRTLKFPEFPPSSHHQYQKYQGLLLNSTKAPPKIGPSLESLNKTWLYFPRDLSKSDNEDAAANYMKDPSSRARIGLGHGASGNPVSLRRPSHLVVEINCGQLVPSRSELTCTVGQQVLLISSSMSLSSSVASPEHTKRMAFHLHPSFLSYIPSPLFCFHQSPSALVLIAIAEQVAWAQNQLYEFLATLMQKDKDEGNAWMLPVLYRQSKSKPDSQSLPLNNNLMCSAALP</sequence>
<comment type="caution">
    <text evidence="1">The sequence shown here is derived from an EMBL/GenBank/DDBJ whole genome shotgun (WGS) entry which is preliminary data.</text>
</comment>
<dbReference type="Proteomes" id="UP000886523">
    <property type="component" value="Unassembled WGS sequence"/>
</dbReference>
<keyword evidence="2" id="KW-1185">Reference proteome</keyword>
<reference evidence="1" key="1">
    <citation type="journal article" date="2020" name="Nat. Commun.">
        <title>Large-scale genome sequencing of mycorrhizal fungi provides insights into the early evolution of symbiotic traits.</title>
        <authorList>
            <person name="Miyauchi S."/>
            <person name="Kiss E."/>
            <person name="Kuo A."/>
            <person name="Drula E."/>
            <person name="Kohler A."/>
            <person name="Sanchez-Garcia M."/>
            <person name="Morin E."/>
            <person name="Andreopoulos B."/>
            <person name="Barry K.W."/>
            <person name="Bonito G."/>
            <person name="Buee M."/>
            <person name="Carver A."/>
            <person name="Chen C."/>
            <person name="Cichocki N."/>
            <person name="Clum A."/>
            <person name="Culley D."/>
            <person name="Crous P.W."/>
            <person name="Fauchery L."/>
            <person name="Girlanda M."/>
            <person name="Hayes R.D."/>
            <person name="Keri Z."/>
            <person name="LaButti K."/>
            <person name="Lipzen A."/>
            <person name="Lombard V."/>
            <person name="Magnuson J."/>
            <person name="Maillard F."/>
            <person name="Murat C."/>
            <person name="Nolan M."/>
            <person name="Ohm R.A."/>
            <person name="Pangilinan J."/>
            <person name="Pereira M.F."/>
            <person name="Perotto S."/>
            <person name="Peter M."/>
            <person name="Pfister S."/>
            <person name="Riley R."/>
            <person name="Sitrit Y."/>
            <person name="Stielow J.B."/>
            <person name="Szollosi G."/>
            <person name="Zifcakova L."/>
            <person name="Stursova M."/>
            <person name="Spatafora J.W."/>
            <person name="Tedersoo L."/>
            <person name="Vaario L.M."/>
            <person name="Yamada A."/>
            <person name="Yan M."/>
            <person name="Wang P."/>
            <person name="Xu J."/>
            <person name="Bruns T."/>
            <person name="Baldrian P."/>
            <person name="Vilgalys R."/>
            <person name="Dunand C."/>
            <person name="Henrissat B."/>
            <person name="Grigoriev I.V."/>
            <person name="Hibbett D."/>
            <person name="Nagy L.G."/>
            <person name="Martin F.M."/>
        </authorList>
    </citation>
    <scope>NUCLEOTIDE SEQUENCE</scope>
    <source>
        <strain evidence="1">UP504</strain>
    </source>
</reference>
<gene>
    <name evidence="1" type="ORF">BS47DRAFT_1397220</name>
</gene>
<evidence type="ECO:0000313" key="2">
    <source>
        <dbReference type="Proteomes" id="UP000886523"/>
    </source>
</evidence>